<reference evidence="1 2" key="1">
    <citation type="journal article" date="2018" name="Front. Plant Sci.">
        <title>Red Clover (Trifolium pratense) and Zigzag Clover (T. medium) - A Picture of Genomic Similarities and Differences.</title>
        <authorList>
            <person name="Dluhosova J."/>
            <person name="Istvanek J."/>
            <person name="Nedelnik J."/>
            <person name="Repkova J."/>
        </authorList>
    </citation>
    <scope>NUCLEOTIDE SEQUENCE [LARGE SCALE GENOMIC DNA]</scope>
    <source>
        <strain evidence="2">cv. 10/8</strain>
        <tissue evidence="1">Leaf</tissue>
    </source>
</reference>
<feature type="non-terminal residue" evidence="1">
    <location>
        <position position="1"/>
    </location>
</feature>
<accession>A0A392SER9</accession>
<protein>
    <submittedName>
        <fullName evidence="1">Uncharacterized protein</fullName>
    </submittedName>
</protein>
<organism evidence="1 2">
    <name type="scientific">Trifolium medium</name>
    <dbReference type="NCBI Taxonomy" id="97028"/>
    <lineage>
        <taxon>Eukaryota</taxon>
        <taxon>Viridiplantae</taxon>
        <taxon>Streptophyta</taxon>
        <taxon>Embryophyta</taxon>
        <taxon>Tracheophyta</taxon>
        <taxon>Spermatophyta</taxon>
        <taxon>Magnoliopsida</taxon>
        <taxon>eudicotyledons</taxon>
        <taxon>Gunneridae</taxon>
        <taxon>Pentapetalae</taxon>
        <taxon>rosids</taxon>
        <taxon>fabids</taxon>
        <taxon>Fabales</taxon>
        <taxon>Fabaceae</taxon>
        <taxon>Papilionoideae</taxon>
        <taxon>50 kb inversion clade</taxon>
        <taxon>NPAAA clade</taxon>
        <taxon>Hologalegina</taxon>
        <taxon>IRL clade</taxon>
        <taxon>Trifolieae</taxon>
        <taxon>Trifolium</taxon>
    </lineage>
</organism>
<proteinExistence type="predicted"/>
<name>A0A392SER9_9FABA</name>
<evidence type="ECO:0000313" key="1">
    <source>
        <dbReference type="EMBL" id="MCI47391.1"/>
    </source>
</evidence>
<dbReference type="Proteomes" id="UP000265520">
    <property type="component" value="Unassembled WGS sequence"/>
</dbReference>
<keyword evidence="2" id="KW-1185">Reference proteome</keyword>
<dbReference type="AlphaFoldDB" id="A0A392SER9"/>
<comment type="caution">
    <text evidence="1">The sequence shown here is derived from an EMBL/GenBank/DDBJ whole genome shotgun (WGS) entry which is preliminary data.</text>
</comment>
<sequence>HFSAFPTSSVSGATRAAMWRNAPYFSVFWFCFWNWRNARGCYAQRAVLGCLGQVVSGSGATRRGCCATRSVLVPGLTFVDF</sequence>
<dbReference type="EMBL" id="LXQA010371797">
    <property type="protein sequence ID" value="MCI47391.1"/>
    <property type="molecule type" value="Genomic_DNA"/>
</dbReference>
<evidence type="ECO:0000313" key="2">
    <source>
        <dbReference type="Proteomes" id="UP000265520"/>
    </source>
</evidence>